<reference evidence="2" key="1">
    <citation type="submission" date="2018-06" db="EMBL/GenBank/DDBJ databases">
        <authorList>
            <person name="Zhirakovskaya E."/>
        </authorList>
    </citation>
    <scope>NUCLEOTIDE SEQUENCE</scope>
</reference>
<protein>
    <recommendedName>
        <fullName evidence="1">Chorismate mutase domain-containing protein</fullName>
    </recommendedName>
</protein>
<dbReference type="Gene3D" id="1.20.59.10">
    <property type="entry name" value="Chorismate mutase"/>
    <property type="match status" value="1"/>
</dbReference>
<dbReference type="InterPro" id="IPR002701">
    <property type="entry name" value="CM_II_prokaryot"/>
</dbReference>
<dbReference type="SUPFAM" id="SSF48600">
    <property type="entry name" value="Chorismate mutase II"/>
    <property type="match status" value="1"/>
</dbReference>
<feature type="non-terminal residue" evidence="2">
    <location>
        <position position="26"/>
    </location>
</feature>
<feature type="domain" description="Chorismate mutase" evidence="1">
    <location>
        <begin position="1"/>
        <end position="26"/>
    </location>
</feature>
<gene>
    <name evidence="2" type="ORF">MNBD_BACTEROID05-188</name>
</gene>
<evidence type="ECO:0000313" key="2">
    <source>
        <dbReference type="EMBL" id="VAW19837.1"/>
    </source>
</evidence>
<dbReference type="GO" id="GO:0046417">
    <property type="term" value="P:chorismate metabolic process"/>
    <property type="evidence" value="ECO:0007669"/>
    <property type="project" value="InterPro"/>
</dbReference>
<organism evidence="2">
    <name type="scientific">hydrothermal vent metagenome</name>
    <dbReference type="NCBI Taxonomy" id="652676"/>
    <lineage>
        <taxon>unclassified sequences</taxon>
        <taxon>metagenomes</taxon>
        <taxon>ecological metagenomes</taxon>
    </lineage>
</organism>
<name>A0A3B0U2G9_9ZZZZ</name>
<dbReference type="InterPro" id="IPR036979">
    <property type="entry name" value="CM_dom_sf"/>
</dbReference>
<accession>A0A3B0U2G9</accession>
<dbReference type="InterPro" id="IPR036263">
    <property type="entry name" value="Chorismate_II_sf"/>
</dbReference>
<dbReference type="GO" id="GO:0004106">
    <property type="term" value="F:chorismate mutase activity"/>
    <property type="evidence" value="ECO:0007669"/>
    <property type="project" value="InterPro"/>
</dbReference>
<proteinExistence type="predicted"/>
<dbReference type="AlphaFoldDB" id="A0A3B0U2G9"/>
<evidence type="ECO:0000259" key="1">
    <source>
        <dbReference type="PROSITE" id="PS51168"/>
    </source>
</evidence>
<sequence length="26" mass="3036">MSLSNYRKKIDGIDSRLVKLLNERAD</sequence>
<dbReference type="PROSITE" id="PS51168">
    <property type="entry name" value="CHORISMATE_MUT_2"/>
    <property type="match status" value="1"/>
</dbReference>
<dbReference type="EMBL" id="UOEN01000503">
    <property type="protein sequence ID" value="VAW19837.1"/>
    <property type="molecule type" value="Genomic_DNA"/>
</dbReference>